<keyword evidence="2" id="KW-1185">Reference proteome</keyword>
<name>A0A5A9N355_9TELE</name>
<gene>
    <name evidence="1" type="ORF">E1301_Tti024103</name>
</gene>
<evidence type="ECO:0000313" key="1">
    <source>
        <dbReference type="EMBL" id="KAA0704462.1"/>
    </source>
</evidence>
<sequence length="138" mass="15410">MLHLLMIDRTLSGPSDLGLEGTSLNEILYKNAAFLNLVDPISHELLLSLARDMQCPKRISARAWPKTCSHVHYSESRHVEYLFLAGRKKLGGPGKSTASCHPSAASGFEGLVHRPCPKLEWKTDNTFYRAISDVFIRC</sequence>
<comment type="caution">
    <text evidence="1">The sequence shown here is derived from an EMBL/GenBank/DDBJ whole genome shotgun (WGS) entry which is preliminary data.</text>
</comment>
<accession>A0A5A9N355</accession>
<proteinExistence type="predicted"/>
<dbReference type="PANTHER" id="PTHR39654:SF5">
    <property type="entry name" value="LEUCINE-RICH REPEAT-CONTAINING PROTEIN 75B"/>
    <property type="match status" value="1"/>
</dbReference>
<dbReference type="AlphaFoldDB" id="A0A5A9N355"/>
<dbReference type="Proteomes" id="UP000324632">
    <property type="component" value="Chromosome 23"/>
</dbReference>
<protein>
    <submittedName>
        <fullName evidence="1">Leucine-rich repeat-containing protein 75B</fullName>
    </submittedName>
</protein>
<dbReference type="PANTHER" id="PTHR39654">
    <property type="entry name" value="LEUCINE-RICH REPEAT-CONTAINING PROTEIN 75A-LIKE ISOFORM X1"/>
    <property type="match status" value="1"/>
</dbReference>
<dbReference type="EMBL" id="SOYY01000023">
    <property type="protein sequence ID" value="KAA0704462.1"/>
    <property type="molecule type" value="Genomic_DNA"/>
</dbReference>
<organism evidence="1 2">
    <name type="scientific">Triplophysa tibetana</name>
    <dbReference type="NCBI Taxonomy" id="1572043"/>
    <lineage>
        <taxon>Eukaryota</taxon>
        <taxon>Metazoa</taxon>
        <taxon>Chordata</taxon>
        <taxon>Craniata</taxon>
        <taxon>Vertebrata</taxon>
        <taxon>Euteleostomi</taxon>
        <taxon>Actinopterygii</taxon>
        <taxon>Neopterygii</taxon>
        <taxon>Teleostei</taxon>
        <taxon>Ostariophysi</taxon>
        <taxon>Cypriniformes</taxon>
        <taxon>Nemacheilidae</taxon>
        <taxon>Triplophysa</taxon>
    </lineage>
</organism>
<evidence type="ECO:0000313" key="2">
    <source>
        <dbReference type="Proteomes" id="UP000324632"/>
    </source>
</evidence>
<reference evidence="1 2" key="1">
    <citation type="journal article" date="2019" name="Mol. Ecol. Resour.">
        <title>Chromosome-level genome assembly of Triplophysa tibetana, a fish adapted to the harsh high-altitude environment of the Tibetan Plateau.</title>
        <authorList>
            <person name="Yang X."/>
            <person name="Liu H."/>
            <person name="Ma Z."/>
            <person name="Zou Y."/>
            <person name="Zou M."/>
            <person name="Mao Y."/>
            <person name="Li X."/>
            <person name="Wang H."/>
            <person name="Chen T."/>
            <person name="Wang W."/>
            <person name="Yang R."/>
        </authorList>
    </citation>
    <scope>NUCLEOTIDE SEQUENCE [LARGE SCALE GENOMIC DNA]</scope>
    <source>
        <strain evidence="1">TTIB1903HZAU</strain>
        <tissue evidence="1">Muscle</tissue>
    </source>
</reference>